<dbReference type="Pfam" id="PF19300">
    <property type="entry name" value="BPD_transp_1_N"/>
    <property type="match status" value="1"/>
</dbReference>
<keyword evidence="5 7" id="KW-1133">Transmembrane helix</keyword>
<dbReference type="Pfam" id="PF00528">
    <property type="entry name" value="BPD_transp_1"/>
    <property type="match status" value="1"/>
</dbReference>
<feature type="transmembrane region" description="Helical" evidence="7">
    <location>
        <begin position="317"/>
        <end position="343"/>
    </location>
</feature>
<accession>A0A840ICZ7</accession>
<evidence type="ECO:0000256" key="3">
    <source>
        <dbReference type="ARBA" id="ARBA00022475"/>
    </source>
</evidence>
<dbReference type="GO" id="GO:0005886">
    <property type="term" value="C:plasma membrane"/>
    <property type="evidence" value="ECO:0007669"/>
    <property type="project" value="UniProtKB-SubCell"/>
</dbReference>
<dbReference type="PANTHER" id="PTHR43163:SF6">
    <property type="entry name" value="DIPEPTIDE TRANSPORT SYSTEM PERMEASE PROTEIN DPPB-RELATED"/>
    <property type="match status" value="1"/>
</dbReference>
<keyword evidence="6 7" id="KW-0472">Membrane</keyword>
<feature type="transmembrane region" description="Helical" evidence="7">
    <location>
        <begin position="214"/>
        <end position="234"/>
    </location>
</feature>
<keyword evidence="10" id="KW-1185">Reference proteome</keyword>
<dbReference type="SUPFAM" id="SSF161098">
    <property type="entry name" value="MetI-like"/>
    <property type="match status" value="1"/>
</dbReference>
<evidence type="ECO:0000256" key="2">
    <source>
        <dbReference type="ARBA" id="ARBA00022448"/>
    </source>
</evidence>
<evidence type="ECO:0000313" key="10">
    <source>
        <dbReference type="Proteomes" id="UP000585272"/>
    </source>
</evidence>
<feature type="transmembrane region" description="Helical" evidence="7">
    <location>
        <begin position="113"/>
        <end position="136"/>
    </location>
</feature>
<evidence type="ECO:0000256" key="4">
    <source>
        <dbReference type="ARBA" id="ARBA00022692"/>
    </source>
</evidence>
<dbReference type="CDD" id="cd06261">
    <property type="entry name" value="TM_PBP2"/>
    <property type="match status" value="1"/>
</dbReference>
<comment type="subcellular location">
    <subcellularLocation>
        <location evidence="1 7">Cell membrane</location>
        <topology evidence="1 7">Multi-pass membrane protein</topology>
    </subcellularLocation>
</comment>
<keyword evidence="3" id="KW-1003">Cell membrane</keyword>
<proteinExistence type="inferred from homology"/>
<feature type="transmembrane region" description="Helical" evidence="7">
    <location>
        <begin position="21"/>
        <end position="47"/>
    </location>
</feature>
<keyword evidence="2 7" id="KW-0813">Transport</keyword>
<feature type="domain" description="ABC transmembrane type-1" evidence="8">
    <location>
        <begin position="111"/>
        <end position="340"/>
    </location>
</feature>
<comment type="caution">
    <text evidence="9">The sequence shown here is derived from an EMBL/GenBank/DDBJ whole genome shotgun (WGS) entry which is preliminary data.</text>
</comment>
<evidence type="ECO:0000313" key="9">
    <source>
        <dbReference type="EMBL" id="MBB4662103.1"/>
    </source>
</evidence>
<evidence type="ECO:0000256" key="5">
    <source>
        <dbReference type="ARBA" id="ARBA00022989"/>
    </source>
</evidence>
<dbReference type="PROSITE" id="PS50928">
    <property type="entry name" value="ABC_TM1"/>
    <property type="match status" value="1"/>
</dbReference>
<keyword evidence="4 7" id="KW-0812">Transmembrane</keyword>
<dbReference type="Proteomes" id="UP000585272">
    <property type="component" value="Unassembled WGS sequence"/>
</dbReference>
<gene>
    <name evidence="9" type="ORF">BDZ31_001676</name>
</gene>
<reference evidence="9 10" key="1">
    <citation type="submission" date="2020-08" db="EMBL/GenBank/DDBJ databases">
        <title>Genomic Encyclopedia of Archaeal and Bacterial Type Strains, Phase II (KMG-II): from individual species to whole genera.</title>
        <authorList>
            <person name="Goeker M."/>
        </authorList>
    </citation>
    <scope>NUCLEOTIDE SEQUENCE [LARGE SCALE GENOMIC DNA]</scope>
    <source>
        <strain evidence="9 10">DSM 23288</strain>
    </source>
</reference>
<evidence type="ECO:0000259" key="8">
    <source>
        <dbReference type="PROSITE" id="PS50928"/>
    </source>
</evidence>
<dbReference type="AlphaFoldDB" id="A0A840ICZ7"/>
<dbReference type="InterPro" id="IPR000515">
    <property type="entry name" value="MetI-like"/>
</dbReference>
<dbReference type="RefSeq" id="WP_183340828.1">
    <property type="nucleotide sequence ID" value="NZ_JACHNU010000001.1"/>
</dbReference>
<evidence type="ECO:0000256" key="1">
    <source>
        <dbReference type="ARBA" id="ARBA00004651"/>
    </source>
</evidence>
<dbReference type="InterPro" id="IPR035906">
    <property type="entry name" value="MetI-like_sf"/>
</dbReference>
<organism evidence="9 10">
    <name type="scientific">Conexibacter arvalis</name>
    <dbReference type="NCBI Taxonomy" id="912552"/>
    <lineage>
        <taxon>Bacteria</taxon>
        <taxon>Bacillati</taxon>
        <taxon>Actinomycetota</taxon>
        <taxon>Thermoleophilia</taxon>
        <taxon>Solirubrobacterales</taxon>
        <taxon>Conexibacteraceae</taxon>
        <taxon>Conexibacter</taxon>
    </lineage>
</organism>
<dbReference type="EMBL" id="JACHNU010000001">
    <property type="protein sequence ID" value="MBB4662103.1"/>
    <property type="molecule type" value="Genomic_DNA"/>
</dbReference>
<dbReference type="InterPro" id="IPR045621">
    <property type="entry name" value="BPD_transp_1_N"/>
</dbReference>
<name>A0A840ICZ7_9ACTN</name>
<protein>
    <submittedName>
        <fullName evidence="9">Peptide/nickel transport system permease protein</fullName>
    </submittedName>
</protein>
<feature type="transmembrane region" description="Helical" evidence="7">
    <location>
        <begin position="148"/>
        <end position="173"/>
    </location>
</feature>
<dbReference type="Gene3D" id="1.10.3720.10">
    <property type="entry name" value="MetI-like"/>
    <property type="match status" value="1"/>
</dbReference>
<evidence type="ECO:0000256" key="6">
    <source>
        <dbReference type="ARBA" id="ARBA00023136"/>
    </source>
</evidence>
<feature type="transmembrane region" description="Helical" evidence="7">
    <location>
        <begin position="271"/>
        <end position="297"/>
    </location>
</feature>
<dbReference type="GO" id="GO:0071916">
    <property type="term" value="F:dipeptide transmembrane transporter activity"/>
    <property type="evidence" value="ECO:0007669"/>
    <property type="project" value="TreeGrafter"/>
</dbReference>
<dbReference type="PANTHER" id="PTHR43163">
    <property type="entry name" value="DIPEPTIDE TRANSPORT SYSTEM PERMEASE PROTEIN DPPB-RELATED"/>
    <property type="match status" value="1"/>
</dbReference>
<sequence length="349" mass="36559">MSAAAEGARKRTGAPSWLGPVAARAGTLVLQVLGVVTIVFVLVRVFLDNPARALAGQNQSPEAIAAITERLGLDGSLPQQFWSYLTSLFQGDLGDAFSTGNPVLTDLRERVPATLLLITVALAIAAVIALLLAAAVTARPRGLLARGVSGYGFVAGALPDFWIGLALVFVFYFQLGVVPAPAGQLDPAYSVEIVTGAAVIDALIAGNMAAFSDALAHMALPVATLVLVYTGPILRLTMTASRSGLGMDFVRFGRALGLRQRRITWYAVRNALPTFVTILGTTYGFLLGGAVLVETVFSWGGAGQYAVAAVQQSDFAALQGFVLVAGIFSALVYLAVDLLYYVVDPRARA</sequence>
<evidence type="ECO:0000256" key="7">
    <source>
        <dbReference type="RuleBase" id="RU363032"/>
    </source>
</evidence>
<comment type="similarity">
    <text evidence="7">Belongs to the binding-protein-dependent transport system permease family.</text>
</comment>